<dbReference type="AlphaFoldDB" id="A0A7C3GJ76"/>
<dbReference type="GO" id="GO:0006534">
    <property type="term" value="P:cysteine metabolic process"/>
    <property type="evidence" value="ECO:0007669"/>
    <property type="project" value="InterPro"/>
</dbReference>
<dbReference type="EC" id="2.8.1.7" evidence="4"/>
<evidence type="ECO:0000256" key="4">
    <source>
        <dbReference type="ARBA" id="ARBA00012239"/>
    </source>
</evidence>
<dbReference type="InterPro" id="IPR016454">
    <property type="entry name" value="Cysteine_dSase"/>
</dbReference>
<dbReference type="PANTHER" id="PTHR11601">
    <property type="entry name" value="CYSTEINE DESULFURYLASE FAMILY MEMBER"/>
    <property type="match status" value="1"/>
</dbReference>
<dbReference type="InterPro" id="IPR017773">
    <property type="entry name" value="Cys_deSase_NifS_proteobacteria"/>
</dbReference>
<dbReference type="PANTHER" id="PTHR11601:SF34">
    <property type="entry name" value="CYSTEINE DESULFURASE"/>
    <property type="match status" value="1"/>
</dbReference>
<comment type="function">
    <text evidence="2">Catalyzes the removal of elemental sulfur atoms from cysteine to produce alanine. Seems to participate in the biosynthesis of the nitrogenase metalloclusters by providing the inorganic sulfur required for the Fe-S core formation.</text>
</comment>
<dbReference type="FunFam" id="3.40.640.10:FF:000084">
    <property type="entry name" value="IscS-like cysteine desulfurase"/>
    <property type="match status" value="1"/>
</dbReference>
<keyword evidence="5 14" id="KW-0808">Transferase</keyword>
<keyword evidence="7" id="KW-0479">Metal-binding</keyword>
<evidence type="ECO:0000256" key="7">
    <source>
        <dbReference type="ARBA" id="ARBA00022723"/>
    </source>
</evidence>
<evidence type="ECO:0000313" key="14">
    <source>
        <dbReference type="EMBL" id="HFB53338.1"/>
    </source>
</evidence>
<evidence type="ECO:0000256" key="1">
    <source>
        <dbReference type="ARBA" id="ARBA00001933"/>
    </source>
</evidence>
<dbReference type="GO" id="GO:0051537">
    <property type="term" value="F:2 iron, 2 sulfur cluster binding"/>
    <property type="evidence" value="ECO:0007669"/>
    <property type="project" value="UniProtKB-KW"/>
</dbReference>
<dbReference type="InterPro" id="IPR015421">
    <property type="entry name" value="PyrdxlP-dep_Trfase_major"/>
</dbReference>
<dbReference type="Pfam" id="PF00266">
    <property type="entry name" value="Aminotran_5"/>
    <property type="match status" value="1"/>
</dbReference>
<evidence type="ECO:0000256" key="9">
    <source>
        <dbReference type="ARBA" id="ARBA00023004"/>
    </source>
</evidence>
<protein>
    <recommendedName>
        <fullName evidence="4">cysteine desulfurase</fullName>
        <ecNumber evidence="4">2.8.1.7</ecNumber>
    </recommendedName>
</protein>
<evidence type="ECO:0000256" key="3">
    <source>
        <dbReference type="ARBA" id="ARBA00006490"/>
    </source>
</evidence>
<comment type="similarity">
    <text evidence="3">Belongs to the class-V pyridoxal-phosphate-dependent aminotransferase family. NifS/IscS subfamily.</text>
</comment>
<comment type="catalytic activity">
    <reaction evidence="11">
        <text>(sulfur carrier)-H + L-cysteine = (sulfur carrier)-SH + L-alanine</text>
        <dbReference type="Rhea" id="RHEA:43892"/>
        <dbReference type="Rhea" id="RHEA-COMP:14737"/>
        <dbReference type="Rhea" id="RHEA-COMP:14739"/>
        <dbReference type="ChEBI" id="CHEBI:29917"/>
        <dbReference type="ChEBI" id="CHEBI:35235"/>
        <dbReference type="ChEBI" id="CHEBI:57972"/>
        <dbReference type="ChEBI" id="CHEBI:64428"/>
        <dbReference type="EC" id="2.8.1.7"/>
    </reaction>
</comment>
<evidence type="ECO:0000256" key="6">
    <source>
        <dbReference type="ARBA" id="ARBA00022714"/>
    </source>
</evidence>
<dbReference type="GO" id="GO:0031071">
    <property type="term" value="F:cysteine desulfurase activity"/>
    <property type="evidence" value="ECO:0007669"/>
    <property type="project" value="UniProtKB-EC"/>
</dbReference>
<keyword evidence="9" id="KW-0408">Iron</keyword>
<sequence>MQVYLDNNATTMCDPQVVEVMQPFFSELYGNPSSLHKFGTATHPYIKKAIDQVYTALNASDDDDIIFTSCATESNNWVLKSVFNDLIVGGEKDHIITTEVEHPSVLSTCRWLEEQGVKVTYLPVNEEGIVEPHVVKSFITNKTALVSVMWASNETGMIFPIKEIGEICKQNGVLFHSDGVQAVGKIPVDLQDVHVDFVSMSAHKFHGPKGIGALYIRNSQALSPLLHGGEQMGHRRSGTLNVPYIVGMGKAIELATTNIEETMASIRAKRDRLEDALLELSDTFVVGSRENRTPNTILISIRGVEGEGMLWDLNNSMIGASTGSACASEDLEANTVMLAIGADNELAHTGIRLSLSRFTTDEEIDYTIEQFKKAVERLRAISSSFAKVQPTPGGEAGECHIPHHMAH</sequence>
<keyword evidence="6" id="KW-0001">2Fe-2S</keyword>
<dbReference type="PROSITE" id="PS00595">
    <property type="entry name" value="AA_TRANSFER_CLASS_5"/>
    <property type="match status" value="1"/>
</dbReference>
<evidence type="ECO:0000256" key="2">
    <source>
        <dbReference type="ARBA" id="ARBA00003120"/>
    </source>
</evidence>
<feature type="domain" description="Aminotransferase class V" evidence="13">
    <location>
        <begin position="3"/>
        <end position="366"/>
    </location>
</feature>
<dbReference type="NCBIfam" id="TIGR03403">
    <property type="entry name" value="nifS_epsilon"/>
    <property type="match status" value="1"/>
</dbReference>
<organism evidence="14">
    <name type="scientific">Sulfurimonas autotrophica</name>
    <dbReference type="NCBI Taxonomy" id="202747"/>
    <lineage>
        <taxon>Bacteria</taxon>
        <taxon>Pseudomonadati</taxon>
        <taxon>Campylobacterota</taxon>
        <taxon>Epsilonproteobacteria</taxon>
        <taxon>Campylobacterales</taxon>
        <taxon>Sulfurimonadaceae</taxon>
        <taxon>Sulfurimonas</taxon>
    </lineage>
</organism>
<proteinExistence type="inferred from homology"/>
<dbReference type="SUPFAM" id="SSF53383">
    <property type="entry name" value="PLP-dependent transferases"/>
    <property type="match status" value="1"/>
</dbReference>
<dbReference type="InterPro" id="IPR015422">
    <property type="entry name" value="PyrdxlP-dep_Trfase_small"/>
</dbReference>
<dbReference type="InterPro" id="IPR000192">
    <property type="entry name" value="Aminotrans_V_dom"/>
</dbReference>
<gene>
    <name evidence="14" type="primary">nifS</name>
    <name evidence="14" type="ORF">ENJ67_01280</name>
</gene>
<evidence type="ECO:0000259" key="13">
    <source>
        <dbReference type="Pfam" id="PF00266"/>
    </source>
</evidence>
<keyword evidence="10" id="KW-0411">Iron-sulfur</keyword>
<dbReference type="PIRSF" id="PIRSF005572">
    <property type="entry name" value="NifS"/>
    <property type="match status" value="1"/>
</dbReference>
<comment type="cofactor">
    <cofactor evidence="1 12">
        <name>pyridoxal 5'-phosphate</name>
        <dbReference type="ChEBI" id="CHEBI:597326"/>
    </cofactor>
</comment>
<name>A0A7C3GJ76_9BACT</name>
<dbReference type="Proteomes" id="UP000886390">
    <property type="component" value="Unassembled WGS sequence"/>
</dbReference>
<accession>A0A7C3GJ76</accession>
<dbReference type="InterPro" id="IPR020578">
    <property type="entry name" value="Aminotrans_V_PyrdxlP_BS"/>
</dbReference>
<comment type="caution">
    <text evidence="14">The sequence shown here is derived from an EMBL/GenBank/DDBJ whole genome shotgun (WGS) entry which is preliminary data.</text>
</comment>
<evidence type="ECO:0000256" key="11">
    <source>
        <dbReference type="ARBA" id="ARBA00050776"/>
    </source>
</evidence>
<dbReference type="Gene3D" id="1.10.260.50">
    <property type="match status" value="1"/>
</dbReference>
<evidence type="ECO:0000256" key="10">
    <source>
        <dbReference type="ARBA" id="ARBA00023014"/>
    </source>
</evidence>
<evidence type="ECO:0000256" key="12">
    <source>
        <dbReference type="RuleBase" id="RU004504"/>
    </source>
</evidence>
<dbReference type="EMBL" id="DRNH01000070">
    <property type="protein sequence ID" value="HFB53338.1"/>
    <property type="molecule type" value="Genomic_DNA"/>
</dbReference>
<evidence type="ECO:0000256" key="5">
    <source>
        <dbReference type="ARBA" id="ARBA00022679"/>
    </source>
</evidence>
<reference evidence="14" key="1">
    <citation type="journal article" date="2020" name="mSystems">
        <title>Genome- and Community-Level Interaction Insights into Carbon Utilization and Element Cycling Functions of Hydrothermarchaeota in Hydrothermal Sediment.</title>
        <authorList>
            <person name="Zhou Z."/>
            <person name="Liu Y."/>
            <person name="Xu W."/>
            <person name="Pan J."/>
            <person name="Luo Z.H."/>
            <person name="Li M."/>
        </authorList>
    </citation>
    <scope>NUCLEOTIDE SEQUENCE [LARGE SCALE GENOMIC DNA]</scope>
    <source>
        <strain evidence="14">HyVt-507</strain>
    </source>
</reference>
<dbReference type="Gene3D" id="3.40.640.10">
    <property type="entry name" value="Type I PLP-dependent aspartate aminotransferase-like (Major domain)"/>
    <property type="match status" value="1"/>
</dbReference>
<evidence type="ECO:0000256" key="8">
    <source>
        <dbReference type="ARBA" id="ARBA00022898"/>
    </source>
</evidence>
<dbReference type="Gene3D" id="3.90.1150.10">
    <property type="entry name" value="Aspartate Aminotransferase, domain 1"/>
    <property type="match status" value="1"/>
</dbReference>
<keyword evidence="8" id="KW-0663">Pyridoxal phosphate</keyword>
<dbReference type="InterPro" id="IPR015424">
    <property type="entry name" value="PyrdxlP-dep_Trfase"/>
</dbReference>
<dbReference type="GO" id="GO:0046872">
    <property type="term" value="F:metal ion binding"/>
    <property type="evidence" value="ECO:0007669"/>
    <property type="project" value="UniProtKB-KW"/>
</dbReference>